<evidence type="ECO:0000256" key="5">
    <source>
        <dbReference type="ARBA" id="ARBA00023077"/>
    </source>
</evidence>
<name>A0A090WBE9_9FLAO</name>
<dbReference type="EMBL" id="BBNQ01000024">
    <property type="protein sequence ID" value="GAL64862.1"/>
    <property type="molecule type" value="Genomic_DNA"/>
</dbReference>
<organism evidence="10 11">
    <name type="scientific">Algibacter lectus</name>
    <dbReference type="NCBI Taxonomy" id="221126"/>
    <lineage>
        <taxon>Bacteria</taxon>
        <taxon>Pseudomonadati</taxon>
        <taxon>Bacteroidota</taxon>
        <taxon>Flavobacteriia</taxon>
        <taxon>Flavobacteriales</taxon>
        <taxon>Flavobacteriaceae</taxon>
        <taxon>Algibacter</taxon>
    </lineage>
</organism>
<comment type="subcellular location">
    <subcellularLocation>
        <location evidence="1 8">Cell outer membrane</location>
        <topology evidence="1 8">Multi-pass membrane protein</topology>
    </subcellularLocation>
</comment>
<dbReference type="PROSITE" id="PS52016">
    <property type="entry name" value="TONB_DEPENDENT_REC_3"/>
    <property type="match status" value="1"/>
</dbReference>
<protein>
    <submittedName>
        <fullName evidence="10">Outer membrane protein Omp121</fullName>
    </submittedName>
</protein>
<evidence type="ECO:0000256" key="2">
    <source>
        <dbReference type="ARBA" id="ARBA00022448"/>
    </source>
</evidence>
<dbReference type="GO" id="GO:0009279">
    <property type="term" value="C:cell outer membrane"/>
    <property type="evidence" value="ECO:0007669"/>
    <property type="project" value="UniProtKB-SubCell"/>
</dbReference>
<reference evidence="10 11" key="1">
    <citation type="journal article" date="2014" name="Genome Announc.">
        <title>Draft Genome Sequences of Marine Flavobacterium Algibacter lectus Strains SS8 and NR4.</title>
        <authorList>
            <person name="Takatani N."/>
            <person name="Nakanishi M."/>
            <person name="Meirelles P."/>
            <person name="Mino S."/>
            <person name="Suda W."/>
            <person name="Oshima K."/>
            <person name="Hattori M."/>
            <person name="Ohkuma M."/>
            <person name="Hosokawa M."/>
            <person name="Miyashita K."/>
            <person name="Thompson F.L."/>
            <person name="Niwa A."/>
            <person name="Sawabe T."/>
            <person name="Sawabe T."/>
        </authorList>
    </citation>
    <scope>NUCLEOTIDE SEQUENCE [LARGE SCALE GENOMIC DNA]</scope>
    <source>
        <strain evidence="10 11">JCM 19300</strain>
    </source>
</reference>
<dbReference type="Proteomes" id="UP000029644">
    <property type="component" value="Unassembled WGS sequence"/>
</dbReference>
<dbReference type="SUPFAM" id="SSF56935">
    <property type="entry name" value="Porins"/>
    <property type="match status" value="1"/>
</dbReference>
<dbReference type="InterPro" id="IPR039426">
    <property type="entry name" value="TonB-dep_rcpt-like"/>
</dbReference>
<evidence type="ECO:0000256" key="8">
    <source>
        <dbReference type="PROSITE-ProRule" id="PRU01360"/>
    </source>
</evidence>
<keyword evidence="5" id="KW-0798">TonB box</keyword>
<dbReference type="AlphaFoldDB" id="A0A090WBE9"/>
<evidence type="ECO:0000256" key="3">
    <source>
        <dbReference type="ARBA" id="ARBA00022452"/>
    </source>
</evidence>
<dbReference type="InterPro" id="IPR036942">
    <property type="entry name" value="Beta-barrel_TonB_sf"/>
</dbReference>
<keyword evidence="3 8" id="KW-1134">Transmembrane beta strand</keyword>
<keyword evidence="4 8" id="KW-0812">Transmembrane</keyword>
<keyword evidence="2 8" id="KW-0813">Transport</keyword>
<evidence type="ECO:0000259" key="9">
    <source>
        <dbReference type="Pfam" id="PF00593"/>
    </source>
</evidence>
<keyword evidence="6 8" id="KW-0472">Membrane</keyword>
<proteinExistence type="inferred from homology"/>
<evidence type="ECO:0000256" key="1">
    <source>
        <dbReference type="ARBA" id="ARBA00004571"/>
    </source>
</evidence>
<accession>A0A090WBE9</accession>
<evidence type="ECO:0000313" key="11">
    <source>
        <dbReference type="Proteomes" id="UP000029644"/>
    </source>
</evidence>
<dbReference type="Pfam" id="PF00593">
    <property type="entry name" value="TonB_dep_Rec_b-barrel"/>
    <property type="match status" value="1"/>
</dbReference>
<keyword evidence="7 8" id="KW-0998">Cell outer membrane</keyword>
<sequence>MPSSMPNTNLKPEIATSYEFGTDIKLFDGRLGFDATYYKTQNKNQILNVAVSPLTGYTSTTINAGNVENYGVELGMNITPIKTQDLVWNMDINFTKQQSKLVALVDGIDRVDFGGGTDMGSFTRVGGIIGDLYAPYVKKVEEGEYKGWNLLDANGRWDVDRTKENQKKVGNSNNDFALGFNTSVTYKNFTLSASLDWRQGGDFFSESMKRMARSGKIESWNNGISTSTFTGVLNANSFNGDRAALANEIKTNPIYRDNNVWVGGRNQELGGFDYNGNYNGAFFPGVIDNGDGTYTENFGAEGTQFFDAYRVVESSGSFWRTGETFMYDASFVKLRDITLSYKFSNKVAKYISAENISLSVYAKNIMLWTKADIGIDPETAYDGGSQGFEKWNLTPWTIPMGLKLNVSF</sequence>
<evidence type="ECO:0000313" key="10">
    <source>
        <dbReference type="EMBL" id="GAL64862.1"/>
    </source>
</evidence>
<comment type="similarity">
    <text evidence="8">Belongs to the TonB-dependent receptor family.</text>
</comment>
<evidence type="ECO:0000256" key="7">
    <source>
        <dbReference type="ARBA" id="ARBA00023237"/>
    </source>
</evidence>
<feature type="domain" description="TonB-dependent receptor-like beta-barrel" evidence="9">
    <location>
        <begin position="6"/>
        <end position="160"/>
    </location>
</feature>
<dbReference type="Gene3D" id="2.40.170.20">
    <property type="entry name" value="TonB-dependent receptor, beta-barrel domain"/>
    <property type="match status" value="1"/>
</dbReference>
<comment type="caution">
    <text evidence="10">The sequence shown here is derived from an EMBL/GenBank/DDBJ whole genome shotgun (WGS) entry which is preliminary data.</text>
</comment>
<gene>
    <name evidence="10" type="ORF">JCM19300_2010</name>
</gene>
<evidence type="ECO:0000256" key="4">
    <source>
        <dbReference type="ARBA" id="ARBA00022692"/>
    </source>
</evidence>
<evidence type="ECO:0000256" key="6">
    <source>
        <dbReference type="ARBA" id="ARBA00023136"/>
    </source>
</evidence>
<dbReference type="InterPro" id="IPR000531">
    <property type="entry name" value="Beta-barrel_TonB"/>
</dbReference>